<feature type="region of interest" description="Disordered" evidence="3">
    <location>
        <begin position="93"/>
        <end position="146"/>
    </location>
</feature>
<dbReference type="RefSeq" id="WP_355391158.1">
    <property type="nucleotide sequence ID" value="NZ_JBEXPZ010000002.1"/>
</dbReference>
<dbReference type="Proteomes" id="UP001550210">
    <property type="component" value="Unassembled WGS sequence"/>
</dbReference>
<feature type="region of interest" description="Disordered" evidence="3">
    <location>
        <begin position="1"/>
        <end position="31"/>
    </location>
</feature>
<reference evidence="5 6" key="1">
    <citation type="submission" date="2024-06" db="EMBL/GenBank/DDBJ databases">
        <title>The Natural Products Discovery Center: Release of the First 8490 Sequenced Strains for Exploring Actinobacteria Biosynthetic Diversity.</title>
        <authorList>
            <person name="Kalkreuter E."/>
            <person name="Kautsar S.A."/>
            <person name="Yang D."/>
            <person name="Bader C.D."/>
            <person name="Teijaro C.N."/>
            <person name="Fluegel L."/>
            <person name="Davis C.M."/>
            <person name="Simpson J.R."/>
            <person name="Lauterbach L."/>
            <person name="Steele A.D."/>
            <person name="Gui C."/>
            <person name="Meng S."/>
            <person name="Li G."/>
            <person name="Viehrig K."/>
            <person name="Ye F."/>
            <person name="Su P."/>
            <person name="Kiefer A.F."/>
            <person name="Nichols A."/>
            <person name="Cepeda A.J."/>
            <person name="Yan W."/>
            <person name="Fan B."/>
            <person name="Jiang Y."/>
            <person name="Adhikari A."/>
            <person name="Zheng C.-J."/>
            <person name="Schuster L."/>
            <person name="Cowan T.M."/>
            <person name="Smanski M.J."/>
            <person name="Chevrette M.G."/>
            <person name="De Carvalho L.P.S."/>
            <person name="Shen B."/>
        </authorList>
    </citation>
    <scope>NUCLEOTIDE SEQUENCE [LARGE SCALE GENOMIC DNA]</scope>
    <source>
        <strain evidence="5 6">NPDC006434</strain>
    </source>
</reference>
<keyword evidence="4" id="KW-1133">Transmembrane helix</keyword>
<evidence type="ECO:0000256" key="3">
    <source>
        <dbReference type="SAM" id="MobiDB-lite"/>
    </source>
</evidence>
<evidence type="ECO:0000256" key="4">
    <source>
        <dbReference type="SAM" id="Phobius"/>
    </source>
</evidence>
<dbReference type="EMBL" id="JBEXPZ010000002">
    <property type="protein sequence ID" value="MET9843374.1"/>
    <property type="molecule type" value="Genomic_DNA"/>
</dbReference>
<protein>
    <recommendedName>
        <fullName evidence="7">Zinc finger protein</fullName>
    </recommendedName>
</protein>
<dbReference type="Gene3D" id="1.10.10.1320">
    <property type="entry name" value="Anti-sigma factor, zinc-finger domain"/>
    <property type="match status" value="1"/>
</dbReference>
<feature type="compositionally biased region" description="Basic and acidic residues" evidence="3">
    <location>
        <begin position="110"/>
        <end position="119"/>
    </location>
</feature>
<feature type="compositionally biased region" description="Basic and acidic residues" evidence="3">
    <location>
        <begin position="227"/>
        <end position="241"/>
    </location>
</feature>
<evidence type="ECO:0008006" key="7">
    <source>
        <dbReference type="Google" id="ProtNLM"/>
    </source>
</evidence>
<feature type="region of interest" description="Disordered" evidence="3">
    <location>
        <begin position="206"/>
        <end position="243"/>
    </location>
</feature>
<keyword evidence="6" id="KW-1185">Reference proteome</keyword>
<organism evidence="5 6">
    <name type="scientific">Streptomyces ossamyceticus</name>
    <dbReference type="NCBI Taxonomy" id="249581"/>
    <lineage>
        <taxon>Bacteria</taxon>
        <taxon>Bacillati</taxon>
        <taxon>Actinomycetota</taxon>
        <taxon>Actinomycetes</taxon>
        <taxon>Kitasatosporales</taxon>
        <taxon>Streptomycetaceae</taxon>
        <taxon>Streptomyces</taxon>
    </lineage>
</organism>
<proteinExistence type="predicted"/>
<evidence type="ECO:0000256" key="1">
    <source>
        <dbReference type="ARBA" id="ARBA00023015"/>
    </source>
</evidence>
<accession>A0ABV2UP96</accession>
<sequence>MTSTTDTAGHPDLEEISDLTEGLLPPSRTEDVRQHLDECSLCADVHASLEEIRGVLGTLPGPTRMPDDVAGRIDAALAAEALLSAAAPASAIAETSEASAPSGTTATTSRADDSVHVSRETSTAADRPSGHGRGPTGPGRSTPNRRARRVRILAAVFATATLGLGVLLVQSMNDSGSGDNSPSAQSPASDVFSGVKLQKRVDDLLGGQTTKESPGHDSVGANTAPGDPERAESEPTTKLTKDVPPCIAKGIGDVTGAIASEPGTYQGADAYLVLLPVPEDASHVTAYVVDASCVGKASAPAGEVLLKQAYARP</sequence>
<evidence type="ECO:0000313" key="5">
    <source>
        <dbReference type="EMBL" id="MET9843374.1"/>
    </source>
</evidence>
<keyword evidence="4" id="KW-0812">Transmembrane</keyword>
<evidence type="ECO:0000256" key="2">
    <source>
        <dbReference type="ARBA" id="ARBA00023163"/>
    </source>
</evidence>
<feature type="transmembrane region" description="Helical" evidence="4">
    <location>
        <begin position="150"/>
        <end position="169"/>
    </location>
</feature>
<gene>
    <name evidence="5" type="ORF">ABZZ21_02090</name>
</gene>
<keyword evidence="1" id="KW-0805">Transcription regulation</keyword>
<evidence type="ECO:0000313" key="6">
    <source>
        <dbReference type="Proteomes" id="UP001550210"/>
    </source>
</evidence>
<keyword evidence="4" id="KW-0472">Membrane</keyword>
<dbReference type="InterPro" id="IPR041916">
    <property type="entry name" value="Anti_sigma_zinc_sf"/>
</dbReference>
<keyword evidence="2" id="KW-0804">Transcription</keyword>
<feature type="compositionally biased region" description="Low complexity" evidence="3">
    <location>
        <begin position="93"/>
        <end position="109"/>
    </location>
</feature>
<name>A0ABV2UP96_9ACTN</name>
<comment type="caution">
    <text evidence="5">The sequence shown here is derived from an EMBL/GenBank/DDBJ whole genome shotgun (WGS) entry which is preliminary data.</text>
</comment>